<feature type="transmembrane region" description="Helical" evidence="7">
    <location>
        <begin position="279"/>
        <end position="300"/>
    </location>
</feature>
<evidence type="ECO:0000256" key="4">
    <source>
        <dbReference type="ARBA" id="ARBA00022692"/>
    </source>
</evidence>
<dbReference type="CDD" id="cd06261">
    <property type="entry name" value="TM_PBP2"/>
    <property type="match status" value="1"/>
</dbReference>
<evidence type="ECO:0000259" key="8">
    <source>
        <dbReference type="PROSITE" id="PS50928"/>
    </source>
</evidence>
<dbReference type="Proteomes" id="UP001056756">
    <property type="component" value="Chromosome"/>
</dbReference>
<evidence type="ECO:0000313" key="10">
    <source>
        <dbReference type="Proteomes" id="UP001056756"/>
    </source>
</evidence>
<evidence type="ECO:0000256" key="1">
    <source>
        <dbReference type="ARBA" id="ARBA00004651"/>
    </source>
</evidence>
<dbReference type="Gene3D" id="1.10.3720.10">
    <property type="entry name" value="MetI-like"/>
    <property type="match status" value="1"/>
</dbReference>
<comment type="subcellular location">
    <subcellularLocation>
        <location evidence="1">Cell membrane</location>
        <topology evidence="1">Multi-pass membrane protein</topology>
    </subcellularLocation>
</comment>
<evidence type="ECO:0000313" key="9">
    <source>
        <dbReference type="EMBL" id="URN94598.1"/>
    </source>
</evidence>
<evidence type="ECO:0000256" key="6">
    <source>
        <dbReference type="ARBA" id="ARBA00023136"/>
    </source>
</evidence>
<keyword evidence="3" id="KW-1003">Cell membrane</keyword>
<feature type="transmembrane region" description="Helical" evidence="7">
    <location>
        <begin position="190"/>
        <end position="212"/>
    </location>
</feature>
<organism evidence="9 10">
    <name type="scientific">Candidatus Pristimantibacillus lignocellulolyticus</name>
    <dbReference type="NCBI Taxonomy" id="2994561"/>
    <lineage>
        <taxon>Bacteria</taxon>
        <taxon>Bacillati</taxon>
        <taxon>Bacillota</taxon>
        <taxon>Bacilli</taxon>
        <taxon>Bacillales</taxon>
        <taxon>Paenibacillaceae</taxon>
        <taxon>Candidatus Pristimantibacillus</taxon>
    </lineage>
</organism>
<dbReference type="KEGG" id="plig:NAG76_22740"/>
<dbReference type="PROSITE" id="PS50928">
    <property type="entry name" value="ABC_TM1"/>
    <property type="match status" value="1"/>
</dbReference>
<dbReference type="GO" id="GO:0055085">
    <property type="term" value="P:transmembrane transport"/>
    <property type="evidence" value="ECO:0007669"/>
    <property type="project" value="InterPro"/>
</dbReference>
<dbReference type="InterPro" id="IPR035906">
    <property type="entry name" value="MetI-like_sf"/>
</dbReference>
<feature type="transmembrane region" description="Helical" evidence="7">
    <location>
        <begin position="108"/>
        <end position="127"/>
    </location>
</feature>
<reference evidence="9" key="1">
    <citation type="submission" date="2022-05" db="EMBL/GenBank/DDBJ databases">
        <title>Novel bacterial taxa in a minimal lignocellulolytic consortium and its capacity to transform plastics disclosed by genome-resolved metagenomics.</title>
        <authorList>
            <person name="Rodriguez C.A.D."/>
            <person name="Diaz-Garcia L."/>
            <person name="Herrera K."/>
            <person name="Tarazona N.A."/>
            <person name="Sproer C."/>
            <person name="Overmann J."/>
            <person name="Jimenez D.J."/>
        </authorList>
    </citation>
    <scope>NUCLEOTIDE SEQUENCE</scope>
    <source>
        <strain evidence="9">MAG5</strain>
    </source>
</reference>
<name>A0A9J6ZEL5_9BACL</name>
<dbReference type="GO" id="GO:0005886">
    <property type="term" value="C:plasma membrane"/>
    <property type="evidence" value="ECO:0007669"/>
    <property type="project" value="UniProtKB-SubCell"/>
</dbReference>
<dbReference type="EMBL" id="CP097899">
    <property type="protein sequence ID" value="URN94598.1"/>
    <property type="molecule type" value="Genomic_DNA"/>
</dbReference>
<keyword evidence="2" id="KW-0813">Transport</keyword>
<feature type="domain" description="ABC transmembrane type-1" evidence="8">
    <location>
        <begin position="101"/>
        <end position="307"/>
    </location>
</feature>
<evidence type="ECO:0000256" key="3">
    <source>
        <dbReference type="ARBA" id="ARBA00022475"/>
    </source>
</evidence>
<feature type="transmembrane region" description="Helical" evidence="7">
    <location>
        <begin position="233"/>
        <end position="255"/>
    </location>
</feature>
<dbReference type="AlphaFoldDB" id="A0A9J6ZEL5"/>
<dbReference type="InterPro" id="IPR050809">
    <property type="entry name" value="UgpAE/MalFG_permease"/>
</dbReference>
<dbReference type="SUPFAM" id="SSF161098">
    <property type="entry name" value="MetI-like"/>
    <property type="match status" value="1"/>
</dbReference>
<sequence length="310" mass="35720">MLARMKKTLQQNRWYPLNRATKTRRPIWRNTATLRKIEGSLFIAPWIFGFIAFVAFPLVYSLYMSFNLVKITVTGVHSSWVGIQYYREILFSDGGLLYDDLFPFLREALVIIPIILVFSLMIAILLNMKFYGRGLFRVIFFLPVIFSSGQIIDEFMEQGEGTLTIISDLKVDTFLQQYLPEMWLNPVQNVIGSFVLVLWYSGVQILIFLAGRQTISGSVYEAARIDGADPWSIFWKITLPGMAPFIFLNMIYTIVDLFTYPSNPIIGKVTTDNYGLSSALAWIYFMIVLLFIGIVLFIYSRINHKLATQR</sequence>
<evidence type="ECO:0000256" key="2">
    <source>
        <dbReference type="ARBA" id="ARBA00022448"/>
    </source>
</evidence>
<feature type="transmembrane region" description="Helical" evidence="7">
    <location>
        <begin position="41"/>
        <end position="63"/>
    </location>
</feature>
<dbReference type="InterPro" id="IPR000515">
    <property type="entry name" value="MetI-like"/>
</dbReference>
<keyword evidence="6 7" id="KW-0472">Membrane</keyword>
<feature type="transmembrane region" description="Helical" evidence="7">
    <location>
        <begin position="134"/>
        <end position="152"/>
    </location>
</feature>
<keyword evidence="4 7" id="KW-0812">Transmembrane</keyword>
<keyword evidence="5 7" id="KW-1133">Transmembrane helix</keyword>
<dbReference type="PANTHER" id="PTHR43227:SF3">
    <property type="entry name" value="BINDING-PROTEIN-DEPENDENT TRANSPORT SYSTEMS INNER MEMBRANE COMPONENT"/>
    <property type="match status" value="1"/>
</dbReference>
<evidence type="ECO:0000256" key="7">
    <source>
        <dbReference type="SAM" id="Phobius"/>
    </source>
</evidence>
<accession>A0A9J6ZEL5</accession>
<dbReference type="PANTHER" id="PTHR43227">
    <property type="entry name" value="BLL4140 PROTEIN"/>
    <property type="match status" value="1"/>
</dbReference>
<evidence type="ECO:0000256" key="5">
    <source>
        <dbReference type="ARBA" id="ARBA00022989"/>
    </source>
</evidence>
<protein>
    <submittedName>
        <fullName evidence="9">Sugar ABC transporter permease</fullName>
    </submittedName>
</protein>
<gene>
    <name evidence="9" type="ORF">NAG76_22740</name>
</gene>
<proteinExistence type="predicted"/>